<dbReference type="OMA" id="RFTEWIH"/>
<evidence type="ECO:0000259" key="4">
    <source>
        <dbReference type="PROSITE" id="PS50240"/>
    </source>
</evidence>
<reference evidence="5" key="2">
    <citation type="submission" date="2015-11" db="EMBL/GenBank/DDBJ databases">
        <authorList>
            <person name="Zhang Y."/>
            <person name="Guo Z."/>
        </authorList>
    </citation>
    <scope>NUCLEOTIDE SEQUENCE</scope>
</reference>
<feature type="transmembrane region" description="Helical" evidence="3">
    <location>
        <begin position="26"/>
        <end position="48"/>
    </location>
</feature>
<keyword evidence="3" id="KW-1133">Transmembrane helix</keyword>
<accession>A0A087W043</accession>
<dbReference type="GO" id="GO:0004252">
    <property type="term" value="F:serine-type endopeptidase activity"/>
    <property type="evidence" value="ECO:0007669"/>
    <property type="project" value="InterPro"/>
</dbReference>
<protein>
    <submittedName>
        <fullName evidence="5">Enteropeptidase</fullName>
    </submittedName>
</protein>
<dbReference type="PROSITE" id="PS00134">
    <property type="entry name" value="TRYPSIN_HIS"/>
    <property type="match status" value="1"/>
</dbReference>
<dbReference type="Proteomes" id="UP000017246">
    <property type="component" value="Unassembled WGS sequence"/>
</dbReference>
<dbReference type="AlphaFoldDB" id="A0A087W043"/>
<comment type="similarity">
    <text evidence="2">Belongs to the peptidase S1 family. CLIP subfamily.</text>
</comment>
<dbReference type="PRINTS" id="PR00722">
    <property type="entry name" value="CHYMOTRYPSIN"/>
</dbReference>
<dbReference type="EMBL" id="LN902846">
    <property type="protein sequence ID" value="CDI97851.1"/>
    <property type="molecule type" value="Genomic_DNA"/>
</dbReference>
<evidence type="ECO:0000256" key="3">
    <source>
        <dbReference type="SAM" id="Phobius"/>
    </source>
</evidence>
<sequence>MLCAYIYTCNLTDGFRLVETMAFLRFYLGLSLIFSLTLAVIGTPHGLLPSSNCYCNGTNYCRMKVSMDRDRARPYCYYSPYPASKNLANRVLYPSPVLYFQRNTCGLPPFWRRKVMLKIIGGQRALLHSWPWMAGIYLLEMSRDRKRGPYNTLGVIPLCGASLISPRHLITAAHCVLTFNLTTVLSVPVNHWFPPLPYLQAQIVVRLGDHYLGRVNEMWQEDILVDEILIYPSGTNFLESDIAILKLKRLVEFSTGVQPVCIPPPNFELAAGTECYAVGWGLTEKLFEPVPKELMETKIPIVSTAVCKIHSKYVKEGFHTCAGGQEKNPRHGDSGGGLYCKLHEDDDQWYLYGVTSFATSLHGPCAFVYVPRFTEWIHRHVLE</sequence>
<dbReference type="OrthoDB" id="10012881at2759"/>
<dbReference type="Pfam" id="PF00089">
    <property type="entry name" value="Trypsin"/>
    <property type="match status" value="1"/>
</dbReference>
<dbReference type="SMART" id="SM00020">
    <property type="entry name" value="Tryp_SPc"/>
    <property type="match status" value="1"/>
</dbReference>
<reference evidence="5" key="1">
    <citation type="journal article" date="2013" name="Nature">
        <title>The genomes of four tapeworm species reveal adaptations to parasitism.</title>
        <authorList>
            <person name="Tsai I.J."/>
            <person name="Zarowiecki M."/>
            <person name="Holroyd N."/>
            <person name="Garciarrubio A."/>
            <person name="Sanchez-Flores A."/>
            <person name="Brooks K.L."/>
            <person name="Tracey A."/>
            <person name="Bobes R.J."/>
            <person name="Fragoso G."/>
            <person name="Sciutto E."/>
            <person name="Aslett M."/>
            <person name="Beasley H."/>
            <person name="Bennett H.M."/>
            <person name="Cai J."/>
            <person name="Camicia F."/>
            <person name="Clark R."/>
            <person name="Cucher M."/>
            <person name="De Silva N."/>
            <person name="Day T.A."/>
            <person name="Deplazes P."/>
            <person name="Estrada K."/>
            <person name="Fernandez C."/>
            <person name="Holland P.W."/>
            <person name="Hou J."/>
            <person name="Hu S."/>
            <person name="Huckvale T."/>
            <person name="Hung S.S."/>
            <person name="Kamenetzky L."/>
            <person name="Keane J.A."/>
            <person name="Kiss F."/>
            <person name="Koziol U."/>
            <person name="Lambert O."/>
            <person name="Liu K."/>
            <person name="Luo X."/>
            <person name="Luo Y."/>
            <person name="Macchiaroli N."/>
            <person name="Nichol S."/>
            <person name="Paps J."/>
            <person name="Parkinson J."/>
            <person name="Pouchkina-Stantcheva N."/>
            <person name="Riddiford N."/>
            <person name="Rosenzvit M."/>
            <person name="Salinas G."/>
            <person name="Wasmuth J.D."/>
            <person name="Zamanian M."/>
            <person name="Zheng Y."/>
            <person name="Cai X."/>
            <person name="Soberon X."/>
            <person name="Olson P.D."/>
            <person name="Laclette J.P."/>
            <person name="Brehm K."/>
            <person name="Berriman M."/>
            <person name="Garciarrubio A."/>
            <person name="Bobes R.J."/>
            <person name="Fragoso G."/>
            <person name="Sanchez-Flores A."/>
            <person name="Estrada K."/>
            <person name="Cevallos M.A."/>
            <person name="Morett E."/>
            <person name="Gonzalez V."/>
            <person name="Portillo T."/>
            <person name="Ochoa-Leyva A."/>
            <person name="Jose M.V."/>
            <person name="Sciutto E."/>
            <person name="Landa A."/>
            <person name="Jimenez L."/>
            <person name="Valdes V."/>
            <person name="Carrero J.C."/>
            <person name="Larralde C."/>
            <person name="Morales-Montor J."/>
            <person name="Limon-Lason J."/>
            <person name="Soberon X."/>
            <person name="Laclette J.P."/>
        </authorList>
    </citation>
    <scope>NUCLEOTIDE SEQUENCE [LARGE SCALE GENOMIC DNA]</scope>
</reference>
<keyword evidence="3" id="KW-0812">Transmembrane</keyword>
<gene>
    <name evidence="5" type="ORF">EmuJ_000165600</name>
</gene>
<evidence type="ECO:0000256" key="1">
    <source>
        <dbReference type="ARBA" id="ARBA00023157"/>
    </source>
</evidence>
<dbReference type="InterPro" id="IPR001254">
    <property type="entry name" value="Trypsin_dom"/>
</dbReference>
<dbReference type="InterPro" id="IPR001314">
    <property type="entry name" value="Peptidase_S1A"/>
</dbReference>
<dbReference type="CDD" id="cd00190">
    <property type="entry name" value="Tryp_SPc"/>
    <property type="match status" value="1"/>
</dbReference>
<keyword evidence="6" id="KW-1185">Reference proteome</keyword>
<keyword evidence="1" id="KW-1015">Disulfide bond</keyword>
<dbReference type="STRING" id="6211.A0A087W043"/>
<evidence type="ECO:0000256" key="2">
    <source>
        <dbReference type="ARBA" id="ARBA00024195"/>
    </source>
</evidence>
<dbReference type="SUPFAM" id="SSF50494">
    <property type="entry name" value="Trypsin-like serine proteases"/>
    <property type="match status" value="1"/>
</dbReference>
<dbReference type="GO" id="GO:0006508">
    <property type="term" value="P:proteolysis"/>
    <property type="evidence" value="ECO:0007669"/>
    <property type="project" value="InterPro"/>
</dbReference>
<organism evidence="5 6">
    <name type="scientific">Echinococcus multilocularis</name>
    <name type="common">Fox tapeworm</name>
    <dbReference type="NCBI Taxonomy" id="6211"/>
    <lineage>
        <taxon>Eukaryota</taxon>
        <taxon>Metazoa</taxon>
        <taxon>Spiralia</taxon>
        <taxon>Lophotrochozoa</taxon>
        <taxon>Platyhelminthes</taxon>
        <taxon>Cestoda</taxon>
        <taxon>Eucestoda</taxon>
        <taxon>Cyclophyllidea</taxon>
        <taxon>Taeniidae</taxon>
        <taxon>Echinococcus</taxon>
    </lineage>
</organism>
<proteinExistence type="inferred from homology"/>
<keyword evidence="3" id="KW-0472">Membrane</keyword>
<dbReference type="InterPro" id="IPR043504">
    <property type="entry name" value="Peptidase_S1_PA_chymotrypsin"/>
</dbReference>
<evidence type="ECO:0000313" key="5">
    <source>
        <dbReference type="EMBL" id="CDI97851.1"/>
    </source>
</evidence>
<dbReference type="InterPro" id="IPR018114">
    <property type="entry name" value="TRYPSIN_HIS"/>
</dbReference>
<dbReference type="InterPro" id="IPR009003">
    <property type="entry name" value="Peptidase_S1_PA"/>
</dbReference>
<dbReference type="PANTHER" id="PTHR24256">
    <property type="entry name" value="TRYPTASE-RELATED"/>
    <property type="match status" value="1"/>
</dbReference>
<feature type="domain" description="Peptidase S1" evidence="4">
    <location>
        <begin position="119"/>
        <end position="382"/>
    </location>
</feature>
<dbReference type="InterPro" id="IPR051487">
    <property type="entry name" value="Ser/Thr_Proteases_Immune/Dev"/>
</dbReference>
<dbReference type="eggNOG" id="KOG3627">
    <property type="taxonomic scope" value="Eukaryota"/>
</dbReference>
<name>A0A087W043_ECHMU</name>
<dbReference type="Gene3D" id="2.40.10.10">
    <property type="entry name" value="Trypsin-like serine proteases"/>
    <property type="match status" value="1"/>
</dbReference>
<evidence type="ECO:0000313" key="6">
    <source>
        <dbReference type="Proteomes" id="UP000017246"/>
    </source>
</evidence>
<dbReference type="PROSITE" id="PS50240">
    <property type="entry name" value="TRYPSIN_DOM"/>
    <property type="match status" value="1"/>
</dbReference>